<dbReference type="Proteomes" id="UP001162483">
    <property type="component" value="Unassembled WGS sequence"/>
</dbReference>
<evidence type="ECO:0000313" key="1">
    <source>
        <dbReference type="EMBL" id="CAI9546191.1"/>
    </source>
</evidence>
<comment type="caution">
    <text evidence="1">The sequence shown here is derived from an EMBL/GenBank/DDBJ whole genome shotgun (WGS) entry which is preliminary data.</text>
</comment>
<feature type="non-terminal residue" evidence="1">
    <location>
        <position position="49"/>
    </location>
</feature>
<protein>
    <submittedName>
        <fullName evidence="1">Uncharacterized protein</fullName>
    </submittedName>
</protein>
<accession>A0ABN9BEZ8</accession>
<dbReference type="EMBL" id="CATNWA010003758">
    <property type="protein sequence ID" value="CAI9546191.1"/>
    <property type="molecule type" value="Genomic_DNA"/>
</dbReference>
<organism evidence="1 2">
    <name type="scientific">Staurois parvus</name>
    <dbReference type="NCBI Taxonomy" id="386267"/>
    <lineage>
        <taxon>Eukaryota</taxon>
        <taxon>Metazoa</taxon>
        <taxon>Chordata</taxon>
        <taxon>Craniata</taxon>
        <taxon>Vertebrata</taxon>
        <taxon>Euteleostomi</taxon>
        <taxon>Amphibia</taxon>
        <taxon>Batrachia</taxon>
        <taxon>Anura</taxon>
        <taxon>Neobatrachia</taxon>
        <taxon>Ranoidea</taxon>
        <taxon>Ranidae</taxon>
        <taxon>Staurois</taxon>
    </lineage>
</organism>
<evidence type="ECO:0000313" key="2">
    <source>
        <dbReference type="Proteomes" id="UP001162483"/>
    </source>
</evidence>
<gene>
    <name evidence="1" type="ORF">SPARVUS_LOCUS2796682</name>
</gene>
<name>A0ABN9BEZ8_9NEOB</name>
<keyword evidence="2" id="KW-1185">Reference proteome</keyword>
<sequence length="49" mass="5605">MALWEELSLYKSQLTLGSKKFFGLLKKLVLLSPQQNQENLGLILKIESI</sequence>
<proteinExistence type="predicted"/>
<reference evidence="1" key="1">
    <citation type="submission" date="2023-05" db="EMBL/GenBank/DDBJ databases">
        <authorList>
            <person name="Stuckert A."/>
        </authorList>
    </citation>
    <scope>NUCLEOTIDE SEQUENCE</scope>
</reference>